<reference evidence="1" key="1">
    <citation type="submission" date="2022-10" db="EMBL/GenBank/DDBJ databases">
        <title>The complete genomes of actinobacterial strains from the NBC collection.</title>
        <authorList>
            <person name="Joergensen T.S."/>
            <person name="Alvarez Arevalo M."/>
            <person name="Sterndorff E.B."/>
            <person name="Faurdal D."/>
            <person name="Vuksanovic O."/>
            <person name="Mourched A.-S."/>
            <person name="Charusanti P."/>
            <person name="Shaw S."/>
            <person name="Blin K."/>
            <person name="Weber T."/>
        </authorList>
    </citation>
    <scope>NUCLEOTIDE SEQUENCE</scope>
    <source>
        <strain evidence="1">NBC_00003</strain>
    </source>
</reference>
<dbReference type="AlphaFoldDB" id="A0AAU2V678"/>
<gene>
    <name evidence="1" type="ORF">OG549_21030</name>
</gene>
<sequence>MAVALAECLNVEVDDVDVADPDGDPDLRNWDAPVSCEHHLIHGDLAWSLDIYAQETAVGQPLEADLAVRFAKATKTTVLFPASEAPPSAYWAATPQGLLTRVRLDLSDDEPPLYTVTAVEAPVPQLPRAVVTQFAEIIREQRPATPVADDFTASLKTLRESASYLARLSLDDDTGSPIWSAQDNLVVWERVIIQMESGWAPSGWYPAELYRERLEARDALADLINRLPRDVAVLLNEALDELDRRFVAATTEDISGDLWRQLSSASTTGQAPAGWWWHRRPDPVPWEQA</sequence>
<organism evidence="1">
    <name type="scientific">Streptomyces sp. NBC_00003</name>
    <dbReference type="NCBI Taxonomy" id="2903608"/>
    <lineage>
        <taxon>Bacteria</taxon>
        <taxon>Bacillati</taxon>
        <taxon>Actinomycetota</taxon>
        <taxon>Actinomycetes</taxon>
        <taxon>Kitasatosporales</taxon>
        <taxon>Streptomycetaceae</taxon>
        <taxon>Streptomyces</taxon>
    </lineage>
</organism>
<dbReference type="EMBL" id="CP108318">
    <property type="protein sequence ID" value="WTW62936.1"/>
    <property type="molecule type" value="Genomic_DNA"/>
</dbReference>
<protein>
    <submittedName>
        <fullName evidence="1">Uncharacterized protein</fullName>
    </submittedName>
</protein>
<accession>A0AAU2V678</accession>
<name>A0AAU2V678_9ACTN</name>
<proteinExistence type="predicted"/>
<evidence type="ECO:0000313" key="1">
    <source>
        <dbReference type="EMBL" id="WTW62936.1"/>
    </source>
</evidence>